<organism evidence="2 3">
    <name type="scientific">Kangsaoukella pontilimi</name>
    <dbReference type="NCBI Taxonomy" id="2691042"/>
    <lineage>
        <taxon>Bacteria</taxon>
        <taxon>Pseudomonadati</taxon>
        <taxon>Pseudomonadota</taxon>
        <taxon>Alphaproteobacteria</taxon>
        <taxon>Rhodobacterales</taxon>
        <taxon>Paracoccaceae</taxon>
        <taxon>Kangsaoukella</taxon>
    </lineage>
</organism>
<dbReference type="EMBL" id="WUPT01000004">
    <property type="protein sequence ID" value="MXQ09590.1"/>
    <property type="molecule type" value="Genomic_DNA"/>
</dbReference>
<keyword evidence="1" id="KW-0812">Transmembrane</keyword>
<keyword evidence="1" id="KW-0472">Membrane</keyword>
<evidence type="ECO:0008006" key="4">
    <source>
        <dbReference type="Google" id="ProtNLM"/>
    </source>
</evidence>
<reference evidence="2 3" key="2">
    <citation type="submission" date="2020-03" db="EMBL/GenBank/DDBJ databases">
        <title>Kangsaoukella pontilimi gen. nov., sp. nov., a new member of the family Rhodobacteraceae isolated from a tidal mudflat.</title>
        <authorList>
            <person name="Kim I.S."/>
        </authorList>
    </citation>
    <scope>NUCLEOTIDE SEQUENCE [LARGE SCALE GENOMIC DNA]</scope>
    <source>
        <strain evidence="2 3">GH1-50</strain>
    </source>
</reference>
<gene>
    <name evidence="2" type="ORF">GQ651_17225</name>
</gene>
<evidence type="ECO:0000313" key="3">
    <source>
        <dbReference type="Proteomes" id="UP000480350"/>
    </source>
</evidence>
<feature type="transmembrane region" description="Helical" evidence="1">
    <location>
        <begin position="40"/>
        <end position="60"/>
    </location>
</feature>
<comment type="caution">
    <text evidence="2">The sequence shown here is derived from an EMBL/GenBank/DDBJ whole genome shotgun (WGS) entry which is preliminary data.</text>
</comment>
<reference evidence="2 3" key="1">
    <citation type="submission" date="2019-12" db="EMBL/GenBank/DDBJ databases">
        <authorList>
            <person name="Lee S.D."/>
        </authorList>
    </citation>
    <scope>NUCLEOTIDE SEQUENCE [LARGE SCALE GENOMIC DNA]</scope>
    <source>
        <strain evidence="2 3">GH1-50</strain>
    </source>
</reference>
<evidence type="ECO:0000313" key="2">
    <source>
        <dbReference type="EMBL" id="MXQ09590.1"/>
    </source>
</evidence>
<keyword evidence="3" id="KW-1185">Reference proteome</keyword>
<dbReference type="RefSeq" id="WP_160765520.1">
    <property type="nucleotide sequence ID" value="NZ_WUPT01000004.1"/>
</dbReference>
<proteinExistence type="predicted"/>
<name>A0A7C9IQR4_9RHOB</name>
<dbReference type="Proteomes" id="UP000480350">
    <property type="component" value="Unassembled WGS sequence"/>
</dbReference>
<feature type="transmembrane region" description="Helical" evidence="1">
    <location>
        <begin position="66"/>
        <end position="84"/>
    </location>
</feature>
<evidence type="ECO:0000256" key="1">
    <source>
        <dbReference type="SAM" id="Phobius"/>
    </source>
</evidence>
<dbReference type="AlphaFoldDB" id="A0A7C9IQR4"/>
<accession>A0A7C9IQR4</accession>
<protein>
    <recommendedName>
        <fullName evidence="4">YcxB-like protein domain-containing protein</fullName>
    </recommendedName>
</protein>
<sequence length="175" mass="19314">MRDLTDSISVEIVYDRALWRRAMTGWWQSVVPPAPFARRAFFWAGVWLAIAVFAGALGLAGLSPMLVLWGLVGAGFMVGVFGFLQRTRMGRFWDEIGRHWERAGVTRAVFGGRGISLSDDVGERRLDWQGVDAIRAVSGGTVIRSGISMIVVPDDALDMPGPEFRSKLTEWRGAS</sequence>
<keyword evidence="1" id="KW-1133">Transmembrane helix</keyword>